<reference evidence="1 2" key="1">
    <citation type="journal article" date="2012" name="J. Bacteriol.">
        <title>Complete genome sequence of Mycoplasma haemocanis strain Illinois.</title>
        <authorList>
            <person name="do Nascimento N.C."/>
            <person name="Guimaraes A.M."/>
            <person name="Santos A.P."/>
            <person name="Sanmiguel P.J."/>
            <person name="Messick J.B."/>
        </authorList>
    </citation>
    <scope>NUCLEOTIDE SEQUENCE [LARGE SCALE GENOMIC DNA]</scope>
    <source>
        <strain evidence="1 2">Illinois</strain>
    </source>
</reference>
<sequence length="217" mass="24591">MNKLLLPLAGLGGVGTVGLGSYIFLKRKEENNITKQASTFRDKYSQAILTNESSLWASKFTLLKDGEQPTHPQLKEAKTKFTTKADDEEAKSMHKEGCKDIYDSQLEESTYFQDFKKYCAKTIENGITESWITANKSESSKWDPKLNKLKDHNETNQGELDDALKTLKGKLTPNSQSTWDENKREELKQWCDGLRGEIFTGDTETKFTHAKLYCAGT</sequence>
<dbReference type="HOGENOM" id="CLU_096783_0_0_14"/>
<dbReference type="EMBL" id="CP003199">
    <property type="protein sequence ID" value="AEW45535.1"/>
    <property type="molecule type" value="Genomic_DNA"/>
</dbReference>
<dbReference type="Proteomes" id="UP000009135">
    <property type="component" value="Chromosome"/>
</dbReference>
<gene>
    <name evidence="1" type="ordered locus">MHC_03375</name>
</gene>
<dbReference type="AlphaFoldDB" id="H6N7B3"/>
<protein>
    <submittedName>
        <fullName evidence="1">Uncharacterized protein</fullName>
    </submittedName>
</protein>
<evidence type="ECO:0000313" key="2">
    <source>
        <dbReference type="Proteomes" id="UP000009135"/>
    </source>
</evidence>
<evidence type="ECO:0000313" key="1">
    <source>
        <dbReference type="EMBL" id="AEW45535.1"/>
    </source>
</evidence>
<organism evidence="1 2">
    <name type="scientific">Mycoplasma haemocanis (strain Illinois)</name>
    <dbReference type="NCBI Taxonomy" id="1111676"/>
    <lineage>
        <taxon>Bacteria</taxon>
        <taxon>Bacillati</taxon>
        <taxon>Mycoplasmatota</taxon>
        <taxon>Mollicutes</taxon>
        <taxon>Mycoplasmataceae</taxon>
        <taxon>Mycoplasma</taxon>
    </lineage>
</organism>
<accession>H6N7B3</accession>
<keyword evidence="2" id="KW-1185">Reference proteome</keyword>
<name>H6N7B3_MYCHN</name>
<proteinExistence type="predicted"/>
<dbReference type="KEGG" id="mhe:MHC_03375"/>
<dbReference type="STRING" id="1111676.MHC_03375"/>
<dbReference type="OrthoDB" id="9825558at2"/>